<reference evidence="3" key="1">
    <citation type="journal article" date="2014" name="Proc. Natl. Acad. Sci. U.S.A.">
        <title>Extensive sampling of basidiomycete genomes demonstrates inadequacy of the white-rot/brown-rot paradigm for wood decay fungi.</title>
        <authorList>
            <person name="Riley R."/>
            <person name="Salamov A.A."/>
            <person name="Brown D.W."/>
            <person name="Nagy L.G."/>
            <person name="Floudas D."/>
            <person name="Held B.W."/>
            <person name="Levasseur A."/>
            <person name="Lombard V."/>
            <person name="Morin E."/>
            <person name="Otillar R."/>
            <person name="Lindquist E.A."/>
            <person name="Sun H."/>
            <person name="LaButti K.M."/>
            <person name="Schmutz J."/>
            <person name="Jabbour D."/>
            <person name="Luo H."/>
            <person name="Baker S.E."/>
            <person name="Pisabarro A.G."/>
            <person name="Walton J.D."/>
            <person name="Blanchette R.A."/>
            <person name="Henrissat B."/>
            <person name="Martin F."/>
            <person name="Cullen D."/>
            <person name="Hibbett D.S."/>
            <person name="Grigoriev I.V."/>
        </authorList>
    </citation>
    <scope>NUCLEOTIDE SEQUENCE [LARGE SCALE GENOMIC DNA]</scope>
    <source>
        <strain evidence="3">PC15</strain>
    </source>
</reference>
<dbReference type="InterPro" id="IPR021109">
    <property type="entry name" value="Peptidase_aspartic_dom_sf"/>
</dbReference>
<dbReference type="Proteomes" id="UP000027073">
    <property type="component" value="Unassembled WGS sequence"/>
</dbReference>
<protein>
    <recommendedName>
        <fullName evidence="4">Aspartic peptidase DDI1-type domain-containing protein</fullName>
    </recommendedName>
</protein>
<dbReference type="AlphaFoldDB" id="A0A067N2G2"/>
<organism evidence="2 3">
    <name type="scientific">Pleurotus ostreatus (strain PC15)</name>
    <name type="common">Oyster mushroom</name>
    <dbReference type="NCBI Taxonomy" id="1137138"/>
    <lineage>
        <taxon>Eukaryota</taxon>
        <taxon>Fungi</taxon>
        <taxon>Dikarya</taxon>
        <taxon>Basidiomycota</taxon>
        <taxon>Agaricomycotina</taxon>
        <taxon>Agaricomycetes</taxon>
        <taxon>Agaricomycetidae</taxon>
        <taxon>Agaricales</taxon>
        <taxon>Pleurotineae</taxon>
        <taxon>Pleurotaceae</taxon>
        <taxon>Pleurotus</taxon>
    </lineage>
</organism>
<evidence type="ECO:0008006" key="4">
    <source>
        <dbReference type="Google" id="ProtNLM"/>
    </source>
</evidence>
<dbReference type="HOGENOM" id="CLU_1074087_0_0_1"/>
<dbReference type="Pfam" id="PF08284">
    <property type="entry name" value="RVP_2"/>
    <property type="match status" value="1"/>
</dbReference>
<feature type="compositionally biased region" description="Acidic residues" evidence="1">
    <location>
        <begin position="37"/>
        <end position="54"/>
    </location>
</feature>
<dbReference type="Gene3D" id="2.40.70.10">
    <property type="entry name" value="Acid Proteases"/>
    <property type="match status" value="1"/>
</dbReference>
<feature type="region of interest" description="Disordered" evidence="1">
    <location>
        <begin position="33"/>
        <end position="68"/>
    </location>
</feature>
<name>A0A067N2G2_PLEO1</name>
<accession>A0A067N2G2</accession>
<evidence type="ECO:0000313" key="2">
    <source>
        <dbReference type="EMBL" id="KDQ22208.1"/>
    </source>
</evidence>
<proteinExistence type="predicted"/>
<dbReference type="CDD" id="cd00303">
    <property type="entry name" value="retropepsin_like"/>
    <property type="match status" value="1"/>
</dbReference>
<dbReference type="STRING" id="1137138.A0A067N2G2"/>
<dbReference type="InParanoid" id="A0A067N2G2"/>
<evidence type="ECO:0000313" key="3">
    <source>
        <dbReference type="Proteomes" id="UP000027073"/>
    </source>
</evidence>
<evidence type="ECO:0000256" key="1">
    <source>
        <dbReference type="SAM" id="MobiDB-lite"/>
    </source>
</evidence>
<sequence length="259" mass="28973">MTWVVPMGVGSRNFVIHLYNKCDYDYCRPDVGNSNSEDSDPGGDSSSSEDEDGDIGSAVRSEEDPESEVEITGDCFMLELFGQQVDRNKYTAIQRNTVVAKDSSRSIPKPVVITVKINRSAAVALLDSGLLGDFMSCNLVDQLVVKKIELVTPLPLQLAVQGSRSKVNWGCHAWIAYQSINEEHYFNIINLSNYDLILGTPWIFQHKILMYIWQLTTSTSEHQLNPVGLVQPVGHQLKSTELPTEHQLNQLEKFQLVSN</sequence>
<dbReference type="EMBL" id="KL198014">
    <property type="protein sequence ID" value="KDQ22208.1"/>
    <property type="molecule type" value="Genomic_DNA"/>
</dbReference>
<gene>
    <name evidence="2" type="ORF">PLEOSDRAFT_163120</name>
</gene>
<dbReference type="OrthoDB" id="1750432at2759"/>
<dbReference type="VEuPathDB" id="FungiDB:PLEOSDRAFT_163120"/>